<sequence>MKHFLCEVALVSSDPPSRPPTLIPGQFHHHGLGLGGCPAAAINFHLLRDLTQVYGGAAKITTLLGFHPRTICRYQLRWGLVRPGHAPFQLEYVDEDGHAHWHHCLTRLTMTPLTDAELDEVTSEVL</sequence>
<organism evidence="1 2">
    <name type="scientific">Armillaria novae-zelandiae</name>
    <dbReference type="NCBI Taxonomy" id="153914"/>
    <lineage>
        <taxon>Eukaryota</taxon>
        <taxon>Fungi</taxon>
        <taxon>Dikarya</taxon>
        <taxon>Basidiomycota</taxon>
        <taxon>Agaricomycotina</taxon>
        <taxon>Agaricomycetes</taxon>
        <taxon>Agaricomycetidae</taxon>
        <taxon>Agaricales</taxon>
        <taxon>Marasmiineae</taxon>
        <taxon>Physalacriaceae</taxon>
        <taxon>Armillaria</taxon>
    </lineage>
</organism>
<comment type="caution">
    <text evidence="1">The sequence shown here is derived from an EMBL/GenBank/DDBJ whole genome shotgun (WGS) entry which is preliminary data.</text>
</comment>
<gene>
    <name evidence="1" type="ORF">IW261DRAFT_1568598</name>
</gene>
<dbReference type="Proteomes" id="UP001175227">
    <property type="component" value="Unassembled WGS sequence"/>
</dbReference>
<proteinExistence type="predicted"/>
<keyword evidence="2" id="KW-1185">Reference proteome</keyword>
<protein>
    <submittedName>
        <fullName evidence="1">Uncharacterized protein</fullName>
    </submittedName>
</protein>
<dbReference type="EMBL" id="JAUEPR010000026">
    <property type="protein sequence ID" value="KAK0474592.1"/>
    <property type="molecule type" value="Genomic_DNA"/>
</dbReference>
<evidence type="ECO:0000313" key="1">
    <source>
        <dbReference type="EMBL" id="KAK0474592.1"/>
    </source>
</evidence>
<name>A0AA39NZ70_9AGAR</name>
<reference evidence="1" key="1">
    <citation type="submission" date="2023-06" db="EMBL/GenBank/DDBJ databases">
        <authorList>
            <consortium name="Lawrence Berkeley National Laboratory"/>
            <person name="Ahrendt S."/>
            <person name="Sahu N."/>
            <person name="Indic B."/>
            <person name="Wong-Bajracharya J."/>
            <person name="Merenyi Z."/>
            <person name="Ke H.-M."/>
            <person name="Monk M."/>
            <person name="Kocsube S."/>
            <person name="Drula E."/>
            <person name="Lipzen A."/>
            <person name="Balint B."/>
            <person name="Henrissat B."/>
            <person name="Andreopoulos B."/>
            <person name="Martin F.M."/>
            <person name="Harder C.B."/>
            <person name="Rigling D."/>
            <person name="Ford K.L."/>
            <person name="Foster G.D."/>
            <person name="Pangilinan J."/>
            <person name="Papanicolaou A."/>
            <person name="Barry K."/>
            <person name="LaButti K."/>
            <person name="Viragh M."/>
            <person name="Koriabine M."/>
            <person name="Yan M."/>
            <person name="Riley R."/>
            <person name="Champramary S."/>
            <person name="Plett K.L."/>
            <person name="Tsai I.J."/>
            <person name="Slot J."/>
            <person name="Sipos G."/>
            <person name="Plett J."/>
            <person name="Nagy L.G."/>
            <person name="Grigoriev I.V."/>
        </authorList>
    </citation>
    <scope>NUCLEOTIDE SEQUENCE</scope>
    <source>
        <strain evidence="1">ICMP 16352</strain>
    </source>
</reference>
<dbReference type="AlphaFoldDB" id="A0AA39NZ70"/>
<evidence type="ECO:0000313" key="2">
    <source>
        <dbReference type="Proteomes" id="UP001175227"/>
    </source>
</evidence>
<accession>A0AA39NZ70</accession>